<feature type="region of interest" description="Disordered" evidence="7">
    <location>
        <begin position="186"/>
        <end position="224"/>
    </location>
</feature>
<dbReference type="AlphaFoldDB" id="A0A5A7P0A6"/>
<dbReference type="Gene3D" id="3.90.1110.10">
    <property type="entry name" value="RNA polymerase Rpb2, domain 2"/>
    <property type="match status" value="1"/>
</dbReference>
<sequence length="301" mass="33884">ILGDMAEDVMVVQGERSNDGAAMVMSDLCRMSSADKKDCEFDHGGYFIIKGAEKTFIAQEQICLRRLSISKDPTWTATYRAVEKRKRVYIKLTSKTEKVLGADKILTVYFYVTEIPIWVLFFALGVTNDKKIADIRFEIFAKREMPLKQKASFLAYMVKCLLEAYRGLRKTDNRDDLKNKRLEVAEEEKDEEIGRDRAKSTKASPPLPQSTTDTGSTETTTANSDDEKLGFFSDSLWVNVIVPTRNPSSQGVEKVGSKSGRINGAFDSAWGCLRVVREAQMTTNTFEKACRVAAIHTRILD</sequence>
<dbReference type="InterPro" id="IPR037034">
    <property type="entry name" value="RNA_pol_Rpb2_2_sf"/>
</dbReference>
<keyword evidence="10" id="KW-1185">Reference proteome</keyword>
<evidence type="ECO:0000256" key="7">
    <source>
        <dbReference type="SAM" id="MobiDB-lite"/>
    </source>
</evidence>
<dbReference type="OrthoDB" id="1750889at2759"/>
<feature type="non-terminal residue" evidence="9">
    <location>
        <position position="1"/>
    </location>
</feature>
<dbReference type="GO" id="GO:0003899">
    <property type="term" value="F:DNA-directed RNA polymerase activity"/>
    <property type="evidence" value="ECO:0007669"/>
    <property type="project" value="UniProtKB-EC"/>
</dbReference>
<dbReference type="SUPFAM" id="SSF64484">
    <property type="entry name" value="beta and beta-prime subunits of DNA dependent RNA-polymerase"/>
    <property type="match status" value="1"/>
</dbReference>
<evidence type="ECO:0000259" key="8">
    <source>
        <dbReference type="Pfam" id="PF04563"/>
    </source>
</evidence>
<proteinExistence type="inferred from homology"/>
<dbReference type="InterPro" id="IPR007644">
    <property type="entry name" value="RNA_pol_bsu_protrusion"/>
</dbReference>
<protein>
    <recommendedName>
        <fullName evidence="2">DNA-directed RNA polymerase</fullName>
        <ecNumber evidence="2">2.7.7.6</ecNumber>
    </recommendedName>
</protein>
<dbReference type="Proteomes" id="UP000325081">
    <property type="component" value="Unassembled WGS sequence"/>
</dbReference>
<evidence type="ECO:0000256" key="3">
    <source>
        <dbReference type="ARBA" id="ARBA00022478"/>
    </source>
</evidence>
<accession>A0A5A7P0A6</accession>
<dbReference type="EMBL" id="BKCP01000891">
    <property type="protein sequence ID" value="GER26203.1"/>
    <property type="molecule type" value="Genomic_DNA"/>
</dbReference>
<dbReference type="InterPro" id="IPR015712">
    <property type="entry name" value="DNA-dir_RNA_pol_su2"/>
</dbReference>
<dbReference type="GO" id="GO:0000428">
    <property type="term" value="C:DNA-directed RNA polymerase complex"/>
    <property type="evidence" value="ECO:0007669"/>
    <property type="project" value="UniProtKB-KW"/>
</dbReference>
<comment type="similarity">
    <text evidence="1">Belongs to the RNA polymerase beta chain family.</text>
</comment>
<evidence type="ECO:0000256" key="5">
    <source>
        <dbReference type="ARBA" id="ARBA00022695"/>
    </source>
</evidence>
<evidence type="ECO:0000256" key="1">
    <source>
        <dbReference type="ARBA" id="ARBA00006835"/>
    </source>
</evidence>
<dbReference type="EC" id="2.7.7.6" evidence="2"/>
<dbReference type="GO" id="GO:0032549">
    <property type="term" value="F:ribonucleoside binding"/>
    <property type="evidence" value="ECO:0007669"/>
    <property type="project" value="InterPro"/>
</dbReference>
<feature type="domain" description="RNA polymerase beta subunit protrusion" evidence="8">
    <location>
        <begin position="31"/>
        <end position="154"/>
    </location>
</feature>
<keyword evidence="6" id="KW-0804">Transcription</keyword>
<gene>
    <name evidence="9" type="ORF">STAS_01836</name>
</gene>
<evidence type="ECO:0000256" key="6">
    <source>
        <dbReference type="ARBA" id="ARBA00023163"/>
    </source>
</evidence>
<dbReference type="PANTHER" id="PTHR20856">
    <property type="entry name" value="DNA-DIRECTED RNA POLYMERASE I SUBUNIT 2"/>
    <property type="match status" value="1"/>
</dbReference>
<dbReference type="GO" id="GO:0003677">
    <property type="term" value="F:DNA binding"/>
    <property type="evidence" value="ECO:0007669"/>
    <property type="project" value="InterPro"/>
</dbReference>
<dbReference type="Pfam" id="PF04563">
    <property type="entry name" value="RNA_pol_Rpb2_1"/>
    <property type="match status" value="1"/>
</dbReference>
<evidence type="ECO:0000313" key="10">
    <source>
        <dbReference type="Proteomes" id="UP000325081"/>
    </source>
</evidence>
<reference evidence="10" key="1">
    <citation type="journal article" date="2019" name="Curr. Biol.">
        <title>Genome Sequence of Striga asiatica Provides Insight into the Evolution of Plant Parasitism.</title>
        <authorList>
            <person name="Yoshida S."/>
            <person name="Kim S."/>
            <person name="Wafula E.K."/>
            <person name="Tanskanen J."/>
            <person name="Kim Y.M."/>
            <person name="Honaas L."/>
            <person name="Yang Z."/>
            <person name="Spallek T."/>
            <person name="Conn C.E."/>
            <person name="Ichihashi Y."/>
            <person name="Cheong K."/>
            <person name="Cui S."/>
            <person name="Der J.P."/>
            <person name="Gundlach H."/>
            <person name="Jiao Y."/>
            <person name="Hori C."/>
            <person name="Ishida J.K."/>
            <person name="Kasahara H."/>
            <person name="Kiba T."/>
            <person name="Kim M.S."/>
            <person name="Koo N."/>
            <person name="Laohavisit A."/>
            <person name="Lee Y.H."/>
            <person name="Lumba S."/>
            <person name="McCourt P."/>
            <person name="Mortimer J.C."/>
            <person name="Mutuku J.M."/>
            <person name="Nomura T."/>
            <person name="Sasaki-Sekimoto Y."/>
            <person name="Seto Y."/>
            <person name="Wang Y."/>
            <person name="Wakatake T."/>
            <person name="Sakakibara H."/>
            <person name="Demura T."/>
            <person name="Yamaguchi S."/>
            <person name="Yoneyama K."/>
            <person name="Manabe R.I."/>
            <person name="Nelson D.C."/>
            <person name="Schulman A.H."/>
            <person name="Timko M.P."/>
            <person name="dePamphilis C.W."/>
            <person name="Choi D."/>
            <person name="Shirasu K."/>
        </authorList>
    </citation>
    <scope>NUCLEOTIDE SEQUENCE [LARGE SCALE GENOMIC DNA]</scope>
    <source>
        <strain evidence="10">cv. UVA1</strain>
    </source>
</reference>
<dbReference type="GO" id="GO:0006351">
    <property type="term" value="P:DNA-templated transcription"/>
    <property type="evidence" value="ECO:0007669"/>
    <property type="project" value="InterPro"/>
</dbReference>
<feature type="compositionally biased region" description="Low complexity" evidence="7">
    <location>
        <begin position="211"/>
        <end position="221"/>
    </location>
</feature>
<evidence type="ECO:0000256" key="4">
    <source>
        <dbReference type="ARBA" id="ARBA00022679"/>
    </source>
</evidence>
<keyword evidence="5" id="KW-0548">Nucleotidyltransferase</keyword>
<organism evidence="9 10">
    <name type="scientific">Striga asiatica</name>
    <name type="common">Asiatic witchweed</name>
    <name type="synonym">Buchnera asiatica</name>
    <dbReference type="NCBI Taxonomy" id="4170"/>
    <lineage>
        <taxon>Eukaryota</taxon>
        <taxon>Viridiplantae</taxon>
        <taxon>Streptophyta</taxon>
        <taxon>Embryophyta</taxon>
        <taxon>Tracheophyta</taxon>
        <taxon>Spermatophyta</taxon>
        <taxon>Magnoliopsida</taxon>
        <taxon>eudicotyledons</taxon>
        <taxon>Gunneridae</taxon>
        <taxon>Pentapetalae</taxon>
        <taxon>asterids</taxon>
        <taxon>lamiids</taxon>
        <taxon>Lamiales</taxon>
        <taxon>Orobanchaceae</taxon>
        <taxon>Buchnereae</taxon>
        <taxon>Striga</taxon>
    </lineage>
</organism>
<name>A0A5A7P0A6_STRAF</name>
<comment type="caution">
    <text evidence="9">The sequence shown here is derived from an EMBL/GenBank/DDBJ whole genome shotgun (WGS) entry which is preliminary data.</text>
</comment>
<keyword evidence="3 9" id="KW-0240">DNA-directed RNA polymerase</keyword>
<evidence type="ECO:0000313" key="9">
    <source>
        <dbReference type="EMBL" id="GER26203.1"/>
    </source>
</evidence>
<evidence type="ECO:0000256" key="2">
    <source>
        <dbReference type="ARBA" id="ARBA00012418"/>
    </source>
</evidence>
<keyword evidence="4" id="KW-0808">Transferase</keyword>